<keyword evidence="2 5" id="KW-0812">Transmembrane</keyword>
<keyword evidence="3 5" id="KW-1133">Transmembrane helix</keyword>
<accession>A0ABT3CNK8</accession>
<feature type="transmembrane region" description="Helical" evidence="5">
    <location>
        <begin position="85"/>
        <end position="118"/>
    </location>
</feature>
<keyword evidence="4 5" id="KW-0472">Membrane</keyword>
<evidence type="ECO:0000256" key="1">
    <source>
        <dbReference type="ARBA" id="ARBA00004370"/>
    </source>
</evidence>
<dbReference type="PANTHER" id="PTHR30221">
    <property type="entry name" value="SMALL-CONDUCTANCE MECHANOSENSITIVE CHANNEL"/>
    <property type="match status" value="1"/>
</dbReference>
<proteinExistence type="predicted"/>
<dbReference type="PANTHER" id="PTHR30221:SF8">
    <property type="entry name" value="SMALL-CONDUCTANCE MECHANOSENSITIVE CHANNEL"/>
    <property type="match status" value="1"/>
</dbReference>
<evidence type="ECO:0000256" key="4">
    <source>
        <dbReference type="ARBA" id="ARBA00023136"/>
    </source>
</evidence>
<protein>
    <submittedName>
        <fullName evidence="7">Mechanosensitive ion channel family protein</fullName>
    </submittedName>
</protein>
<dbReference type="InterPro" id="IPR006685">
    <property type="entry name" value="MscS_channel_2nd"/>
</dbReference>
<comment type="subcellular location">
    <subcellularLocation>
        <location evidence="1">Membrane</location>
    </subcellularLocation>
</comment>
<feature type="transmembrane region" description="Helical" evidence="5">
    <location>
        <begin position="12"/>
        <end position="31"/>
    </location>
</feature>
<evidence type="ECO:0000313" key="8">
    <source>
        <dbReference type="Proteomes" id="UP001300692"/>
    </source>
</evidence>
<gene>
    <name evidence="7" type="ORF">N7U62_00620</name>
</gene>
<evidence type="ECO:0000256" key="2">
    <source>
        <dbReference type="ARBA" id="ARBA00022692"/>
    </source>
</evidence>
<evidence type="ECO:0000256" key="3">
    <source>
        <dbReference type="ARBA" id="ARBA00022989"/>
    </source>
</evidence>
<name>A0ABT3CNK8_9BACT</name>
<dbReference type="InterPro" id="IPR045275">
    <property type="entry name" value="MscS_archaea/bacteria_type"/>
</dbReference>
<dbReference type="EMBL" id="JAOYOD010000001">
    <property type="protein sequence ID" value="MCV9385141.1"/>
    <property type="molecule type" value="Genomic_DNA"/>
</dbReference>
<feature type="transmembrane region" description="Helical" evidence="5">
    <location>
        <begin position="59"/>
        <end position="79"/>
    </location>
</feature>
<dbReference type="RefSeq" id="WP_264135936.1">
    <property type="nucleotide sequence ID" value="NZ_JAOYOD010000001.1"/>
</dbReference>
<dbReference type="Proteomes" id="UP001300692">
    <property type="component" value="Unassembled WGS sequence"/>
</dbReference>
<dbReference type="InterPro" id="IPR010920">
    <property type="entry name" value="LSM_dom_sf"/>
</dbReference>
<evidence type="ECO:0000313" key="7">
    <source>
        <dbReference type="EMBL" id="MCV9385141.1"/>
    </source>
</evidence>
<evidence type="ECO:0000256" key="5">
    <source>
        <dbReference type="SAM" id="Phobius"/>
    </source>
</evidence>
<dbReference type="Gene3D" id="2.30.30.60">
    <property type="match status" value="1"/>
</dbReference>
<keyword evidence="8" id="KW-1185">Reference proteome</keyword>
<feature type="domain" description="Mechanosensitive ion channel MscS" evidence="6">
    <location>
        <begin position="104"/>
        <end position="166"/>
    </location>
</feature>
<sequence length="180" mass="20304">MFSDLFNEPNTAYPTFQLIGTVIIILFYLVIRKIFQKTILTRSLQQNFDPARSIYVRKLVGFILFIICLVLAGLVWEVSFKGLSVYIASVLTVVGVGLFANWSIVSNMTASLILFFFFPLKIGSKVRIVDGANSIEGEVINLSLFSIKILTPEKQIAYYPNNMAIQRYIIHLDGDTNILP</sequence>
<dbReference type="Pfam" id="PF00924">
    <property type="entry name" value="MS_channel_2nd"/>
    <property type="match status" value="1"/>
</dbReference>
<organism evidence="7 8">
    <name type="scientific">Reichenbachiella ulvae</name>
    <dbReference type="NCBI Taxonomy" id="2980104"/>
    <lineage>
        <taxon>Bacteria</taxon>
        <taxon>Pseudomonadati</taxon>
        <taxon>Bacteroidota</taxon>
        <taxon>Cytophagia</taxon>
        <taxon>Cytophagales</taxon>
        <taxon>Reichenbachiellaceae</taxon>
        <taxon>Reichenbachiella</taxon>
    </lineage>
</organism>
<dbReference type="SUPFAM" id="SSF50182">
    <property type="entry name" value="Sm-like ribonucleoproteins"/>
    <property type="match status" value="1"/>
</dbReference>
<comment type="caution">
    <text evidence="7">The sequence shown here is derived from an EMBL/GenBank/DDBJ whole genome shotgun (WGS) entry which is preliminary data.</text>
</comment>
<evidence type="ECO:0000259" key="6">
    <source>
        <dbReference type="Pfam" id="PF00924"/>
    </source>
</evidence>
<dbReference type="InterPro" id="IPR023408">
    <property type="entry name" value="MscS_beta-dom_sf"/>
</dbReference>
<reference evidence="7 8" key="1">
    <citation type="submission" date="2022-10" db="EMBL/GenBank/DDBJ databases">
        <title>Comparative genomics and taxonomic characterization of three novel marine species of genus Reichenbachiella exhibiting antioxidant and polysaccharide degradation activities.</title>
        <authorList>
            <person name="Muhammad N."/>
            <person name="Lee Y.-J."/>
            <person name="Ko J."/>
            <person name="Kim S.-G."/>
        </authorList>
    </citation>
    <scope>NUCLEOTIDE SEQUENCE [LARGE SCALE GENOMIC DNA]</scope>
    <source>
        <strain evidence="7 8">ABR2-5</strain>
    </source>
</reference>